<dbReference type="NCBIfam" id="TIGR00369">
    <property type="entry name" value="unchar_dom_1"/>
    <property type="match status" value="1"/>
</dbReference>
<gene>
    <name evidence="3" type="ORF">SAMN02745190_01628</name>
</gene>
<dbReference type="SUPFAM" id="SSF54637">
    <property type="entry name" value="Thioesterase/thiol ester dehydrase-isomerase"/>
    <property type="match status" value="1"/>
</dbReference>
<dbReference type="AlphaFoldDB" id="A0A1M4Y5Q2"/>
<reference evidence="3 4" key="1">
    <citation type="submission" date="2016-11" db="EMBL/GenBank/DDBJ databases">
        <authorList>
            <person name="Jaros S."/>
            <person name="Januszkiewicz K."/>
            <person name="Wedrychowicz H."/>
        </authorList>
    </citation>
    <scope>NUCLEOTIDE SEQUENCE [LARGE SCALE GENOMIC DNA]</scope>
    <source>
        <strain evidence="3 4">DSM 10502</strain>
    </source>
</reference>
<accession>A0A1M4Y5Q2</accession>
<evidence type="ECO:0000256" key="1">
    <source>
        <dbReference type="ARBA" id="ARBA00022801"/>
    </source>
</evidence>
<sequence>MDKETCLSIIQDIFSTNEFVKHCGIIIDDVECGVSHLHMDIKSDIHTNLTGYVHGGALNTLANTAVGVACCTVGARTVTLNITTDFISNLQAGHTAWAESRVKHRGHSTIVLTCDIFEKMPDGTKRPLTHSIASMYVKADDDRVPKKW</sequence>
<evidence type="ECO:0000259" key="2">
    <source>
        <dbReference type="Pfam" id="PF03061"/>
    </source>
</evidence>
<dbReference type="PANTHER" id="PTHR42856">
    <property type="entry name" value="ACYL-COENZYME A THIOESTERASE PAAI"/>
    <property type="match status" value="1"/>
</dbReference>
<keyword evidence="1" id="KW-0378">Hydrolase</keyword>
<evidence type="ECO:0000313" key="4">
    <source>
        <dbReference type="Proteomes" id="UP000184404"/>
    </source>
</evidence>
<evidence type="ECO:0000313" key="3">
    <source>
        <dbReference type="EMBL" id="SHF00782.1"/>
    </source>
</evidence>
<keyword evidence="4" id="KW-1185">Reference proteome</keyword>
<proteinExistence type="predicted"/>
<dbReference type="Gene3D" id="3.10.129.10">
    <property type="entry name" value="Hotdog Thioesterase"/>
    <property type="match status" value="1"/>
</dbReference>
<dbReference type="OrthoDB" id="328435at2"/>
<dbReference type="Pfam" id="PF03061">
    <property type="entry name" value="4HBT"/>
    <property type="match status" value="1"/>
</dbReference>
<feature type="domain" description="Thioesterase" evidence="2">
    <location>
        <begin position="51"/>
        <end position="118"/>
    </location>
</feature>
<dbReference type="InterPro" id="IPR052723">
    <property type="entry name" value="Acyl-CoA_thioesterase_PaaI"/>
</dbReference>
<dbReference type="InterPro" id="IPR029069">
    <property type="entry name" value="HotDog_dom_sf"/>
</dbReference>
<dbReference type="Proteomes" id="UP000184404">
    <property type="component" value="Unassembled WGS sequence"/>
</dbReference>
<dbReference type="EMBL" id="FQUG01000006">
    <property type="protein sequence ID" value="SHF00782.1"/>
    <property type="molecule type" value="Genomic_DNA"/>
</dbReference>
<protein>
    <submittedName>
        <fullName evidence="3">Acyl-CoA thioesterase</fullName>
    </submittedName>
</protein>
<dbReference type="PANTHER" id="PTHR42856:SF1">
    <property type="entry name" value="ACYL-COENZYME A THIOESTERASE PAAI"/>
    <property type="match status" value="1"/>
</dbReference>
<dbReference type="RefSeq" id="WP_072935730.1">
    <property type="nucleotide sequence ID" value="NZ_FQUG01000006.1"/>
</dbReference>
<organism evidence="3 4">
    <name type="scientific">Schwartzia succinivorans DSM 10502</name>
    <dbReference type="NCBI Taxonomy" id="1123243"/>
    <lineage>
        <taxon>Bacteria</taxon>
        <taxon>Bacillati</taxon>
        <taxon>Bacillota</taxon>
        <taxon>Negativicutes</taxon>
        <taxon>Selenomonadales</taxon>
        <taxon>Selenomonadaceae</taxon>
        <taxon>Schwartzia</taxon>
    </lineage>
</organism>
<dbReference type="CDD" id="cd03443">
    <property type="entry name" value="PaaI_thioesterase"/>
    <property type="match status" value="1"/>
</dbReference>
<dbReference type="InterPro" id="IPR006683">
    <property type="entry name" value="Thioestr_dom"/>
</dbReference>
<dbReference type="InterPro" id="IPR003736">
    <property type="entry name" value="PAAI_dom"/>
</dbReference>
<name>A0A1M4Y5Q2_9FIRM</name>
<dbReference type="GO" id="GO:0016289">
    <property type="term" value="F:acyl-CoA hydrolase activity"/>
    <property type="evidence" value="ECO:0007669"/>
    <property type="project" value="TreeGrafter"/>
</dbReference>
<dbReference type="STRING" id="1123243.SAMN02745190_01628"/>